<evidence type="ECO:0000313" key="1">
    <source>
        <dbReference type="EMBL" id="EKF24284.1"/>
    </source>
</evidence>
<sequence>MHAGQLVTVLALLCSAFGLTAALEAAFVTGQVRVLWEQTPAVSTAWSAGTAAVLLAATAIVFAGAVLLDRRHAVGRWLVIAGGVAMLVAGIGGPLAIRALPESDAYSGIFAPPRGAHLALVAVAVLACALAPVIGSGHAAGPAPRPRAVTTAAGVLGLVTAGCAIVSMVRYWAGWNGFITYLDLSDWRHYGDLLATTAIAAIVLAGAAAVLLAVGAVAMLLRPPRGRWPLLIGACLVTPATLLPAHDLRIWADWIGAADLVGGALAPTALAWLGGVLLPVAVVVAALLARPAGTGYSAVGSGPRAAS</sequence>
<gene>
    <name evidence="1" type="ORF">C731_1660</name>
</gene>
<name>K5BK57_MYCHD</name>
<dbReference type="Proteomes" id="UP000006265">
    <property type="component" value="Unassembled WGS sequence"/>
</dbReference>
<evidence type="ECO:0000313" key="2">
    <source>
        <dbReference type="Proteomes" id="UP000006265"/>
    </source>
</evidence>
<accession>K5BK57</accession>
<dbReference type="EMBL" id="AMRA01000042">
    <property type="protein sequence ID" value="EKF24284.1"/>
    <property type="molecule type" value="Genomic_DNA"/>
</dbReference>
<dbReference type="RefSeq" id="WP_005626437.1">
    <property type="nucleotide sequence ID" value="NZ_AMRA01000042.1"/>
</dbReference>
<dbReference type="PATRIC" id="fig|1122247.3.peg.1597"/>
<keyword evidence="2" id="KW-1185">Reference proteome</keyword>
<protein>
    <submittedName>
        <fullName evidence="1">Putative membrane protein</fullName>
    </submittedName>
</protein>
<reference evidence="1 2" key="1">
    <citation type="journal article" date="2012" name="J. Bacteriol.">
        <title>Genome sequence of Mycobacterium hassiacum DSM 44199, a rare source of heat-stable mycobacterial proteins.</title>
        <authorList>
            <person name="Tiago I."/>
            <person name="Maranha A."/>
            <person name="Mendes V."/>
            <person name="Alarico S."/>
            <person name="Moynihan P.J."/>
            <person name="Clarke A.J."/>
            <person name="Macedo-Ribeiro S."/>
            <person name="Pereira P.J."/>
            <person name="Empadinhas N."/>
        </authorList>
    </citation>
    <scope>NUCLEOTIDE SEQUENCE [LARGE SCALE GENOMIC DNA]</scope>
    <source>
        <strain evidence="2">DSM 44199 / CIP 105218 / JCM 12690 / 3849</strain>
    </source>
</reference>
<comment type="caution">
    <text evidence="1">The sequence shown here is derived from an EMBL/GenBank/DDBJ whole genome shotgun (WGS) entry which is preliminary data.</text>
</comment>
<organism evidence="1 2">
    <name type="scientific">Mycolicibacterium hassiacum (strain DSM 44199 / CIP 105218 / JCM 12690 / 3849)</name>
    <name type="common">Mycobacterium hassiacum</name>
    <dbReference type="NCBI Taxonomy" id="1122247"/>
    <lineage>
        <taxon>Bacteria</taxon>
        <taxon>Bacillati</taxon>
        <taxon>Actinomycetota</taxon>
        <taxon>Actinomycetes</taxon>
        <taxon>Mycobacteriales</taxon>
        <taxon>Mycobacteriaceae</taxon>
        <taxon>Mycolicibacterium</taxon>
    </lineage>
</organism>
<dbReference type="AlphaFoldDB" id="K5BK57"/>
<proteinExistence type="predicted"/>